<protein>
    <recommendedName>
        <fullName evidence="2">VQ domain-containing protein</fullName>
    </recommendedName>
</protein>
<dbReference type="EMBL" id="LR746268">
    <property type="protein sequence ID" value="CAA7395819.1"/>
    <property type="molecule type" value="Genomic_DNA"/>
</dbReference>
<evidence type="ECO:0000313" key="3">
    <source>
        <dbReference type="EMBL" id="CAA7395819.1"/>
    </source>
</evidence>
<dbReference type="Proteomes" id="UP000663760">
    <property type="component" value="Chromosome 5"/>
</dbReference>
<dbReference type="AlphaFoldDB" id="A0A7I8KDH4"/>
<evidence type="ECO:0000256" key="1">
    <source>
        <dbReference type="SAM" id="MobiDB-lite"/>
    </source>
</evidence>
<accession>A0A7I8KDH4</accession>
<reference evidence="3" key="1">
    <citation type="submission" date="2020-02" db="EMBL/GenBank/DDBJ databases">
        <authorList>
            <person name="Scholz U."/>
            <person name="Mascher M."/>
            <person name="Fiebig A."/>
        </authorList>
    </citation>
    <scope>NUCLEOTIDE SEQUENCE</scope>
</reference>
<evidence type="ECO:0000259" key="2">
    <source>
        <dbReference type="Pfam" id="PF05678"/>
    </source>
</evidence>
<dbReference type="PANTHER" id="PTHR33179">
    <property type="entry name" value="VQ MOTIF-CONTAINING PROTEIN"/>
    <property type="match status" value="1"/>
</dbReference>
<gene>
    <name evidence="3" type="ORF">SI8410_05006482</name>
</gene>
<dbReference type="InterPro" id="IPR039609">
    <property type="entry name" value="VQ_15/22"/>
</dbReference>
<dbReference type="Pfam" id="PF05678">
    <property type="entry name" value="VQ"/>
    <property type="match status" value="1"/>
</dbReference>
<feature type="region of interest" description="Disordered" evidence="1">
    <location>
        <begin position="52"/>
        <end position="79"/>
    </location>
</feature>
<sequence>MGSTYDIFGFMDLPFIVNSSLNPLTDCSITAPTSLHLPPSTSSSFNHALLSHQGLPQSSQPPLVAGPPSNTFISSPVAPSHGLSSGGDVKFYHHFPPPWASLGLPMSQPFDAAAAAVANPSTRKRGCRKRPRSSRRAPVTVMVTNRCNFRAMVQEFTGVPAPPFSPPPPPPPPATRYGVFHAVPASSGWLSGDFDKHFPTLSSLLMPERAAQPGSGGVAAWSDSIVPGAEAGESDSTIFSSVMNI</sequence>
<dbReference type="InterPro" id="IPR008889">
    <property type="entry name" value="VQ"/>
</dbReference>
<feature type="domain" description="VQ" evidence="2">
    <location>
        <begin position="144"/>
        <end position="163"/>
    </location>
</feature>
<dbReference type="PANTHER" id="PTHR33179:SF4">
    <property type="entry name" value="VQ MOTIF-CONTAINING PROTEIN"/>
    <property type="match status" value="1"/>
</dbReference>
<name>A0A7I8KDH4_SPIIN</name>
<proteinExistence type="predicted"/>
<evidence type="ECO:0000313" key="4">
    <source>
        <dbReference type="Proteomes" id="UP000663760"/>
    </source>
</evidence>
<organism evidence="3 4">
    <name type="scientific">Spirodela intermedia</name>
    <name type="common">Intermediate duckweed</name>
    <dbReference type="NCBI Taxonomy" id="51605"/>
    <lineage>
        <taxon>Eukaryota</taxon>
        <taxon>Viridiplantae</taxon>
        <taxon>Streptophyta</taxon>
        <taxon>Embryophyta</taxon>
        <taxon>Tracheophyta</taxon>
        <taxon>Spermatophyta</taxon>
        <taxon>Magnoliopsida</taxon>
        <taxon>Liliopsida</taxon>
        <taxon>Araceae</taxon>
        <taxon>Lemnoideae</taxon>
        <taxon>Spirodela</taxon>
    </lineage>
</organism>
<keyword evidence="4" id="KW-1185">Reference proteome</keyword>